<dbReference type="InterPro" id="IPR013113">
    <property type="entry name" value="SIP_FAD-bd"/>
</dbReference>
<dbReference type="InterPro" id="IPR017938">
    <property type="entry name" value="Riboflavin_synthase-like_b-brl"/>
</dbReference>
<dbReference type="SUPFAM" id="SSF63380">
    <property type="entry name" value="Riboflavin synthase domain-like"/>
    <property type="match status" value="1"/>
</dbReference>
<dbReference type="EMBL" id="JAUSRF010000022">
    <property type="protein sequence ID" value="MDP9840079.1"/>
    <property type="molecule type" value="Genomic_DNA"/>
</dbReference>
<dbReference type="Gene3D" id="3.30.310.50">
    <property type="entry name" value="Alpha-D-phosphohexomutase, C-terminal domain"/>
    <property type="match status" value="1"/>
</dbReference>
<accession>A0ABT9Q1T3</accession>
<dbReference type="PANTHER" id="PTHR30157">
    <property type="entry name" value="FERRIC REDUCTASE, NADPH-DEPENDENT"/>
    <property type="match status" value="1"/>
</dbReference>
<name>A0ABT9Q1T3_9HYPH</name>
<dbReference type="Pfam" id="PF08021">
    <property type="entry name" value="FAD_binding_9"/>
    <property type="match status" value="1"/>
</dbReference>
<dbReference type="Gene3D" id="3.40.50.80">
    <property type="entry name" value="Nucleotide-binding domain of ferredoxin-NADP reductase (FNR) module"/>
    <property type="match status" value="1"/>
</dbReference>
<sequence>MTEVSGLLSATTKVICPDAVRLGRIMTEHLVEHGNEIVPVSETVWTLSSSSGDARIIADGGSLRIETSAPDAEMLLEMKYLLASHLGEFNHESGADILWQGDGEEIASLPNLRSLKVLGIRDLSPHIRRITFGSSKLKRFNTPLALHAKLLFPRDHAPLCLPSLTPIGTIDWGSDEERAIIRKYTIRRIDPQSGTLDIDFVLHDHGGPGSRFAANAKVGDVLGMIGPGGGSARPADWNLFAGDETALPAIARLIEALPADARGKAIIEVADERDEQPICCSTGIDIAWLHRSRSASPNELAERVSSVRLPSNGSVFAWAGTEFSTFRKIRSDWRSFRRLPKEDHLAVSYWRDGHAQT</sequence>
<keyword evidence="4" id="KW-1185">Reference proteome</keyword>
<dbReference type="Gene3D" id="2.40.30.10">
    <property type="entry name" value="Translation factors"/>
    <property type="match status" value="1"/>
</dbReference>
<dbReference type="RefSeq" id="WP_306839347.1">
    <property type="nucleotide sequence ID" value="NZ_JAUSRF010000022.1"/>
</dbReference>
<comment type="similarity">
    <text evidence="1">Belongs to the SIP oxidoreductase family.</text>
</comment>
<gene>
    <name evidence="3" type="ORF">J2T09_004859</name>
</gene>
<dbReference type="CDD" id="cd06193">
    <property type="entry name" value="siderophore_interacting"/>
    <property type="match status" value="1"/>
</dbReference>
<dbReference type="InterPro" id="IPR007037">
    <property type="entry name" value="SIP_rossman_dom"/>
</dbReference>
<dbReference type="PANTHER" id="PTHR30157:SF0">
    <property type="entry name" value="NADPH-DEPENDENT FERRIC-CHELATE REDUCTASE"/>
    <property type="match status" value="1"/>
</dbReference>
<feature type="domain" description="FAD-binding FR-type" evidence="2">
    <location>
        <begin position="110"/>
        <end position="234"/>
    </location>
</feature>
<proteinExistence type="inferred from homology"/>
<reference evidence="3 4" key="1">
    <citation type="submission" date="2023-07" db="EMBL/GenBank/DDBJ databases">
        <title>Sorghum-associated microbial communities from plants grown in Nebraska, USA.</title>
        <authorList>
            <person name="Schachtman D."/>
        </authorList>
    </citation>
    <scope>NUCLEOTIDE SEQUENCE [LARGE SCALE GENOMIC DNA]</scope>
    <source>
        <strain evidence="3 4">DS1307</strain>
    </source>
</reference>
<comment type="caution">
    <text evidence="3">The sequence shown here is derived from an EMBL/GenBank/DDBJ whole genome shotgun (WGS) entry which is preliminary data.</text>
</comment>
<dbReference type="InterPro" id="IPR039261">
    <property type="entry name" value="FNR_nucleotide-bd"/>
</dbReference>
<dbReference type="InterPro" id="IPR039374">
    <property type="entry name" value="SIP_fam"/>
</dbReference>
<evidence type="ECO:0000313" key="3">
    <source>
        <dbReference type="EMBL" id="MDP9840079.1"/>
    </source>
</evidence>
<dbReference type="InterPro" id="IPR017927">
    <property type="entry name" value="FAD-bd_FR_type"/>
</dbReference>
<evidence type="ECO:0000256" key="1">
    <source>
        <dbReference type="ARBA" id="ARBA00035644"/>
    </source>
</evidence>
<evidence type="ECO:0000259" key="2">
    <source>
        <dbReference type="PROSITE" id="PS51384"/>
    </source>
</evidence>
<organism evidence="3 4">
    <name type="scientific">Neorhizobium huautlense</name>
    <dbReference type="NCBI Taxonomy" id="67774"/>
    <lineage>
        <taxon>Bacteria</taxon>
        <taxon>Pseudomonadati</taxon>
        <taxon>Pseudomonadota</taxon>
        <taxon>Alphaproteobacteria</taxon>
        <taxon>Hyphomicrobiales</taxon>
        <taxon>Rhizobiaceae</taxon>
        <taxon>Rhizobium/Agrobacterium group</taxon>
        <taxon>Neorhizobium</taxon>
    </lineage>
</organism>
<dbReference type="Pfam" id="PF04954">
    <property type="entry name" value="SIP"/>
    <property type="match status" value="1"/>
</dbReference>
<evidence type="ECO:0000313" key="4">
    <source>
        <dbReference type="Proteomes" id="UP001241472"/>
    </source>
</evidence>
<protein>
    <submittedName>
        <fullName evidence="3">NADPH-dependent ferric siderophore reductase</fullName>
    </submittedName>
</protein>
<dbReference type="Proteomes" id="UP001241472">
    <property type="component" value="Unassembled WGS sequence"/>
</dbReference>
<dbReference type="PROSITE" id="PS51384">
    <property type="entry name" value="FAD_FR"/>
    <property type="match status" value="1"/>
</dbReference>